<feature type="domain" description="Thioredoxin" evidence="3">
    <location>
        <begin position="119"/>
        <end position="260"/>
    </location>
</feature>
<feature type="compositionally biased region" description="Polar residues" evidence="1">
    <location>
        <begin position="43"/>
        <end position="52"/>
    </location>
</feature>
<organism evidence="4 5">
    <name type="scientific">Symmachiella dynata</name>
    <dbReference type="NCBI Taxonomy" id="2527995"/>
    <lineage>
        <taxon>Bacteria</taxon>
        <taxon>Pseudomonadati</taxon>
        <taxon>Planctomycetota</taxon>
        <taxon>Planctomycetia</taxon>
        <taxon>Planctomycetales</taxon>
        <taxon>Planctomycetaceae</taxon>
        <taxon>Symmachiella</taxon>
    </lineage>
</organism>
<dbReference type="InterPro" id="IPR013766">
    <property type="entry name" value="Thioredoxin_domain"/>
</dbReference>
<evidence type="ECO:0000256" key="2">
    <source>
        <dbReference type="SAM" id="SignalP"/>
    </source>
</evidence>
<keyword evidence="2" id="KW-0732">Signal</keyword>
<feature type="compositionally biased region" description="Low complexity" evidence="1">
    <location>
        <begin position="20"/>
        <end position="33"/>
    </location>
</feature>
<dbReference type="PROSITE" id="PS51257">
    <property type="entry name" value="PROKAR_LIPOPROTEIN"/>
    <property type="match status" value="1"/>
</dbReference>
<evidence type="ECO:0000313" key="4">
    <source>
        <dbReference type="EMBL" id="QDU45825.1"/>
    </source>
</evidence>
<dbReference type="SUPFAM" id="SSF52833">
    <property type="entry name" value="Thioredoxin-like"/>
    <property type="match status" value="1"/>
</dbReference>
<dbReference type="InterPro" id="IPR050553">
    <property type="entry name" value="Thioredoxin_ResA/DsbE_sf"/>
</dbReference>
<keyword evidence="5" id="KW-1185">Reference proteome</keyword>
<evidence type="ECO:0000313" key="5">
    <source>
        <dbReference type="Proteomes" id="UP000319383"/>
    </source>
</evidence>
<name>A0A517ZTP9_9PLAN</name>
<dbReference type="EMBL" id="CP036276">
    <property type="protein sequence ID" value="QDU45825.1"/>
    <property type="molecule type" value="Genomic_DNA"/>
</dbReference>
<dbReference type="OrthoDB" id="25753at2"/>
<reference evidence="4 5" key="1">
    <citation type="submission" date="2019-02" db="EMBL/GenBank/DDBJ databases">
        <title>Deep-cultivation of Planctomycetes and their phenomic and genomic characterization uncovers novel biology.</title>
        <authorList>
            <person name="Wiegand S."/>
            <person name="Jogler M."/>
            <person name="Boedeker C."/>
            <person name="Pinto D."/>
            <person name="Vollmers J."/>
            <person name="Rivas-Marin E."/>
            <person name="Kohn T."/>
            <person name="Peeters S.H."/>
            <person name="Heuer A."/>
            <person name="Rast P."/>
            <person name="Oberbeckmann S."/>
            <person name="Bunk B."/>
            <person name="Jeske O."/>
            <person name="Meyerdierks A."/>
            <person name="Storesund J.E."/>
            <person name="Kallscheuer N."/>
            <person name="Luecker S."/>
            <person name="Lage O.M."/>
            <person name="Pohl T."/>
            <person name="Merkel B.J."/>
            <person name="Hornburger P."/>
            <person name="Mueller R.-W."/>
            <person name="Bruemmer F."/>
            <person name="Labrenz M."/>
            <person name="Spormann A.M."/>
            <person name="Op den Camp H."/>
            <person name="Overmann J."/>
            <person name="Amann R."/>
            <person name="Jetten M.S.M."/>
            <person name="Mascher T."/>
            <person name="Medema M.H."/>
            <person name="Devos D.P."/>
            <person name="Kaster A.-K."/>
            <person name="Ovreas L."/>
            <person name="Rohde M."/>
            <person name="Galperin M.Y."/>
            <person name="Jogler C."/>
        </authorList>
    </citation>
    <scope>NUCLEOTIDE SEQUENCE [LARGE SCALE GENOMIC DNA]</scope>
    <source>
        <strain evidence="4 5">Mal52</strain>
    </source>
</reference>
<dbReference type="GO" id="GO:0016491">
    <property type="term" value="F:oxidoreductase activity"/>
    <property type="evidence" value="ECO:0007669"/>
    <property type="project" value="InterPro"/>
</dbReference>
<dbReference type="InterPro" id="IPR036249">
    <property type="entry name" value="Thioredoxin-like_sf"/>
</dbReference>
<dbReference type="Proteomes" id="UP000319383">
    <property type="component" value="Chromosome"/>
</dbReference>
<protein>
    <submittedName>
        <fullName evidence="4">Thiol-disulfide oxidoreductase ResA</fullName>
    </submittedName>
</protein>
<dbReference type="CDD" id="cd02966">
    <property type="entry name" value="TlpA_like_family"/>
    <property type="match status" value="1"/>
</dbReference>
<feature type="chain" id="PRO_5021849725" evidence="2">
    <location>
        <begin position="32"/>
        <end position="296"/>
    </location>
</feature>
<feature type="signal peptide" evidence="2">
    <location>
        <begin position="1"/>
        <end position="31"/>
    </location>
</feature>
<proteinExistence type="predicted"/>
<accession>A0A517ZTP9</accession>
<gene>
    <name evidence="4" type="primary">resA_13</name>
    <name evidence="4" type="ORF">Mal52_43210</name>
</gene>
<dbReference type="Pfam" id="PF00578">
    <property type="entry name" value="AhpC-TSA"/>
    <property type="match status" value="1"/>
</dbReference>
<evidence type="ECO:0000256" key="1">
    <source>
        <dbReference type="SAM" id="MobiDB-lite"/>
    </source>
</evidence>
<sequence precursor="true">MLFRLTFSLAMSLALISASGCGGSSASPATAGGTMDNDPFANTEVTVHSSEIATVPTGAKSDTRRTKRNPNRRNTEPMPANPTRGYGMVSERDTARSSRTPDPASLPRVKAKPEHPIVAMIGESAPDINVPIAGGGQVNLVQHESSEILVIVLWASYNHLCQDELPALKAAVDRYSEEQVQLLAINDGEGIETIKKYLARNNLELQVGVDLKQEVADAFLVRQLPFAAIIDSEGIVQGIHVGYIDSLGDDISNDLQSLVSGKDIIERSKERLSRQDLSLRTPAPSMLDQRSLVQHQ</sequence>
<dbReference type="KEGG" id="sdyn:Mal52_43210"/>
<dbReference type="GO" id="GO:0016209">
    <property type="term" value="F:antioxidant activity"/>
    <property type="evidence" value="ECO:0007669"/>
    <property type="project" value="InterPro"/>
</dbReference>
<evidence type="ECO:0000259" key="3">
    <source>
        <dbReference type="PROSITE" id="PS51352"/>
    </source>
</evidence>
<feature type="region of interest" description="Disordered" evidence="1">
    <location>
        <begin position="20"/>
        <end position="110"/>
    </location>
</feature>
<dbReference type="InterPro" id="IPR000866">
    <property type="entry name" value="AhpC/TSA"/>
</dbReference>
<dbReference type="RefSeq" id="WP_145378367.1">
    <property type="nucleotide sequence ID" value="NZ_CP036270.1"/>
</dbReference>
<dbReference type="PANTHER" id="PTHR42852:SF13">
    <property type="entry name" value="PROTEIN DIPZ"/>
    <property type="match status" value="1"/>
</dbReference>
<dbReference type="PROSITE" id="PS51352">
    <property type="entry name" value="THIOREDOXIN_2"/>
    <property type="match status" value="1"/>
</dbReference>
<dbReference type="AlphaFoldDB" id="A0A517ZTP9"/>
<dbReference type="Gene3D" id="3.40.30.10">
    <property type="entry name" value="Glutaredoxin"/>
    <property type="match status" value="1"/>
</dbReference>
<dbReference type="PANTHER" id="PTHR42852">
    <property type="entry name" value="THIOL:DISULFIDE INTERCHANGE PROTEIN DSBE"/>
    <property type="match status" value="1"/>
</dbReference>